<proteinExistence type="predicted"/>
<protein>
    <submittedName>
        <fullName evidence="1">Uncharacterized protein</fullName>
    </submittedName>
</protein>
<evidence type="ECO:0000313" key="1">
    <source>
        <dbReference type="EMBL" id="SPC90345.1"/>
    </source>
</evidence>
<name>A0A2N9FT79_FAGSY</name>
<gene>
    <name evidence="1" type="ORF">FSB_LOCUS18227</name>
</gene>
<dbReference type="AlphaFoldDB" id="A0A2N9FT79"/>
<accession>A0A2N9FT79</accession>
<dbReference type="EMBL" id="OIVN01001139">
    <property type="protein sequence ID" value="SPC90345.1"/>
    <property type="molecule type" value="Genomic_DNA"/>
</dbReference>
<sequence length="134" mass="14849">MPRTDVPQRELRGLTPHDITQHYASERVTAFQMEGHQLTTCLPIRRILEGHVVGPEGIGASFGRPQTGAQFRPAVMSFTGLPLLGSKEGRLLIFQQHQFLAGCATVDMKMQNSSHFHGDANFQTSTVTIIFFVV</sequence>
<organism evidence="1">
    <name type="scientific">Fagus sylvatica</name>
    <name type="common">Beechnut</name>
    <dbReference type="NCBI Taxonomy" id="28930"/>
    <lineage>
        <taxon>Eukaryota</taxon>
        <taxon>Viridiplantae</taxon>
        <taxon>Streptophyta</taxon>
        <taxon>Embryophyta</taxon>
        <taxon>Tracheophyta</taxon>
        <taxon>Spermatophyta</taxon>
        <taxon>Magnoliopsida</taxon>
        <taxon>eudicotyledons</taxon>
        <taxon>Gunneridae</taxon>
        <taxon>Pentapetalae</taxon>
        <taxon>rosids</taxon>
        <taxon>fabids</taxon>
        <taxon>Fagales</taxon>
        <taxon>Fagaceae</taxon>
        <taxon>Fagus</taxon>
    </lineage>
</organism>
<reference evidence="1" key="1">
    <citation type="submission" date="2018-02" db="EMBL/GenBank/DDBJ databases">
        <authorList>
            <person name="Cohen D.B."/>
            <person name="Kent A.D."/>
        </authorList>
    </citation>
    <scope>NUCLEOTIDE SEQUENCE</scope>
</reference>